<keyword evidence="3" id="KW-1133">Transmembrane helix</keyword>
<gene>
    <name evidence="8" type="ORF">FOL47_007710</name>
</gene>
<dbReference type="InterPro" id="IPR006614">
    <property type="entry name" value="Peroxin/Ferlin"/>
</dbReference>
<feature type="domain" description="Peroxin/Ferlin" evidence="6">
    <location>
        <begin position="404"/>
        <end position="468"/>
    </location>
</feature>
<dbReference type="InterPro" id="IPR010482">
    <property type="entry name" value="TECPR1-like_DysF"/>
</dbReference>
<accession>A0A7J6LJE7</accession>
<keyword evidence="9" id="KW-1185">Reference proteome</keyword>
<feature type="region of interest" description="Disordered" evidence="5">
    <location>
        <begin position="517"/>
        <end position="546"/>
    </location>
</feature>
<evidence type="ECO:0000256" key="1">
    <source>
        <dbReference type="ARBA" id="ARBA00004127"/>
    </source>
</evidence>
<reference evidence="8 9" key="1">
    <citation type="submission" date="2020-04" db="EMBL/GenBank/DDBJ databases">
        <title>Perkinsus chesapeaki whole genome sequence.</title>
        <authorList>
            <person name="Bogema D.R."/>
        </authorList>
    </citation>
    <scope>NUCLEOTIDE SEQUENCE [LARGE SCALE GENOMIC DNA]</scope>
    <source>
        <strain evidence="8">ATCC PRA-425</strain>
    </source>
</reference>
<evidence type="ECO:0000313" key="8">
    <source>
        <dbReference type="EMBL" id="KAF4659140.1"/>
    </source>
</evidence>
<dbReference type="Proteomes" id="UP000591131">
    <property type="component" value="Unassembled WGS sequence"/>
</dbReference>
<feature type="region of interest" description="Disordered" evidence="5">
    <location>
        <begin position="1"/>
        <end position="27"/>
    </location>
</feature>
<dbReference type="EMBL" id="JAAPAO010000465">
    <property type="protein sequence ID" value="KAF4659140.1"/>
    <property type="molecule type" value="Genomic_DNA"/>
</dbReference>
<evidence type="ECO:0000256" key="3">
    <source>
        <dbReference type="ARBA" id="ARBA00022989"/>
    </source>
</evidence>
<proteinExistence type="predicted"/>
<feature type="region of interest" description="Disordered" evidence="5">
    <location>
        <begin position="650"/>
        <end position="687"/>
    </location>
</feature>
<evidence type="ECO:0000313" key="9">
    <source>
        <dbReference type="Proteomes" id="UP000591131"/>
    </source>
</evidence>
<dbReference type="GO" id="GO:0007031">
    <property type="term" value="P:peroxisome organization"/>
    <property type="evidence" value="ECO:0007669"/>
    <property type="project" value="TreeGrafter"/>
</dbReference>
<evidence type="ECO:0000256" key="4">
    <source>
        <dbReference type="ARBA" id="ARBA00023136"/>
    </source>
</evidence>
<sequence length="894" mass="100047">MPKGGNSSSKETNGSSNNNNASQQTMGHGDQSLVVHVGSLELLCQNLPRPRLLPSAEPGSLVDSVASAAAQYYMTDDNIYLSFQPYTAAASDPNTAQGTTTTNQPAVETVVKTLPKNMKTVEFNCDVALSLPASLGDVRQFRVCLYRRGIIDNELLADALVEIPITTEVSESNIIMVSRSDGTPMVRVTLSIQLVVTERLIMVHFAEELRKLVTAQTLSSGKDDNGSPAERSRDTVEAIQRYVYACSAIRHLWHFVYDILTWKSGYTRTWLFLIAIVYSEYLWLVFLLLCCHIVLSASSTSEFTSPDEVDANLAFVKQQADGLSYISELLATRVSYRVGMLVCACVLFLTPRPHVTVCVIIILCRTYWAQALYQTIRCRRETKRRKGSMMFTSAASSQDCAPGNRAITVEVYENQRWWVGKWSDNLLAVERYAWSDEAGTSRRTKEDVHLPPPVGDNIWQWSSLWRVDARPETHETDADGWTYARDFGSGQWSATRGMGDFVRRRRWTRTARLVAVNSTHNSEGDGNGNTAGDEGVRQRPQKSVEAAPLEVALPSRQKVSKLKCSSSPWRAAEVVHAIGATATGIEAGLETAGADLGIGRDETTAEVYSRRSSDSGDVDELRRRIRRLEEVNKQLRSENLELMRQLVAIKEKGGQQETATPERSSSPRGGPQPTESKKENEPNGDEQMTMTFNCCQLVNFSGEVFNQKIPNNVPIEHRGKSLGFRHDEFFAKDAMVIDANTKKPILEDLRDIRTRYQTVFRESGSDLEIKTLRRWYFEADKEGDTEYCIDFEQHLHIVSPRPGLRLDGALGVVGPRDVDLITLYKSSHGKIDCMWLLPDKNRIGQDKILGQADLEESQAYESLLAIIKEDAKKHKSAVPTKVHYYDYNKVETIG</sequence>
<evidence type="ECO:0000256" key="5">
    <source>
        <dbReference type="SAM" id="MobiDB-lite"/>
    </source>
</evidence>
<dbReference type="SMART" id="SM00694">
    <property type="entry name" value="DysFC"/>
    <property type="match status" value="1"/>
</dbReference>
<dbReference type="PANTHER" id="PTHR31679:SF2">
    <property type="entry name" value="PEROXISOMAL MEMBRANE PROTEIN PEX30-RELATED"/>
    <property type="match status" value="1"/>
</dbReference>
<feature type="domain" description="Peroxin/Ferlin" evidence="7">
    <location>
        <begin position="480"/>
        <end position="514"/>
    </location>
</feature>
<dbReference type="InterPro" id="IPR052646">
    <property type="entry name" value="Peroxisomal_PEX28-32"/>
</dbReference>
<name>A0A7J6LJE7_PERCH</name>
<evidence type="ECO:0000259" key="7">
    <source>
        <dbReference type="SMART" id="SM00694"/>
    </source>
</evidence>
<comment type="caution">
    <text evidence="8">The sequence shown here is derived from an EMBL/GenBank/DDBJ whole genome shotgun (WGS) entry which is preliminary data.</text>
</comment>
<protein>
    <recommendedName>
        <fullName evidence="6 7">Peroxin/Ferlin domain-containing protein</fullName>
    </recommendedName>
</protein>
<dbReference type="SMART" id="SM00693">
    <property type="entry name" value="DysFN"/>
    <property type="match status" value="1"/>
</dbReference>
<comment type="subcellular location">
    <subcellularLocation>
        <location evidence="1">Endomembrane system</location>
        <topology evidence="1">Multi-pass membrane protein</topology>
    </subcellularLocation>
</comment>
<dbReference type="GO" id="GO:0005778">
    <property type="term" value="C:peroxisomal membrane"/>
    <property type="evidence" value="ECO:0007669"/>
    <property type="project" value="TreeGrafter"/>
</dbReference>
<keyword evidence="2" id="KW-0812">Transmembrane</keyword>
<keyword evidence="4" id="KW-0472">Membrane</keyword>
<feature type="compositionally biased region" description="Low complexity" evidence="5">
    <location>
        <begin position="1"/>
        <end position="22"/>
    </location>
</feature>
<evidence type="ECO:0000259" key="6">
    <source>
        <dbReference type="SMART" id="SM00693"/>
    </source>
</evidence>
<dbReference type="AlphaFoldDB" id="A0A7J6LJE7"/>
<dbReference type="GO" id="GO:0012505">
    <property type="term" value="C:endomembrane system"/>
    <property type="evidence" value="ECO:0007669"/>
    <property type="project" value="UniProtKB-SubCell"/>
</dbReference>
<dbReference type="Pfam" id="PF06398">
    <property type="entry name" value="Pex24p"/>
    <property type="match status" value="1"/>
</dbReference>
<dbReference type="OrthoDB" id="74314at2759"/>
<dbReference type="PANTHER" id="PTHR31679">
    <property type="entry name" value="PEROXISOMAL MEMBRANE PROTEIN PEX30-RELATED"/>
    <property type="match status" value="1"/>
</dbReference>
<evidence type="ECO:0000256" key="2">
    <source>
        <dbReference type="ARBA" id="ARBA00022692"/>
    </source>
</evidence>
<organism evidence="8 9">
    <name type="scientific">Perkinsus chesapeaki</name>
    <name type="common">Clam parasite</name>
    <name type="synonym">Perkinsus andrewsi</name>
    <dbReference type="NCBI Taxonomy" id="330153"/>
    <lineage>
        <taxon>Eukaryota</taxon>
        <taxon>Sar</taxon>
        <taxon>Alveolata</taxon>
        <taxon>Perkinsozoa</taxon>
        <taxon>Perkinsea</taxon>
        <taxon>Perkinsida</taxon>
        <taxon>Perkinsidae</taxon>
        <taxon>Perkinsus</taxon>
    </lineage>
</organism>
<feature type="compositionally biased region" description="Polar residues" evidence="5">
    <location>
        <begin position="655"/>
        <end position="667"/>
    </location>
</feature>